<feature type="region of interest" description="Disordered" evidence="2">
    <location>
        <begin position="1351"/>
        <end position="1401"/>
    </location>
</feature>
<dbReference type="EMBL" id="UYSG01000200">
    <property type="protein sequence ID" value="VDL18626.1"/>
    <property type="molecule type" value="Genomic_DNA"/>
</dbReference>
<dbReference type="Pfam" id="PF20210">
    <property type="entry name" value="Laa1_Sip1_HTR5"/>
    <property type="match status" value="1"/>
</dbReference>
<evidence type="ECO:0000313" key="3">
    <source>
        <dbReference type="EMBL" id="VDL18626.1"/>
    </source>
</evidence>
<evidence type="ECO:0000256" key="2">
    <source>
        <dbReference type="SAM" id="MobiDB-lite"/>
    </source>
</evidence>
<dbReference type="GO" id="GO:0005794">
    <property type="term" value="C:Golgi apparatus"/>
    <property type="evidence" value="ECO:0007669"/>
    <property type="project" value="TreeGrafter"/>
</dbReference>
<gene>
    <name evidence="3" type="ORF">HDID_LOCUS1165</name>
</gene>
<dbReference type="Proteomes" id="UP000274504">
    <property type="component" value="Unassembled WGS sequence"/>
</dbReference>
<dbReference type="PANTHER" id="PTHR21663">
    <property type="entry name" value="HYPOTHETICAL HEAT DOMAIN-CONTAINING"/>
    <property type="match status" value="1"/>
</dbReference>
<dbReference type="InterPro" id="IPR016024">
    <property type="entry name" value="ARM-type_fold"/>
</dbReference>
<dbReference type="GO" id="GO:0016020">
    <property type="term" value="C:membrane"/>
    <property type="evidence" value="ECO:0007669"/>
    <property type="project" value="TreeGrafter"/>
</dbReference>
<dbReference type="WBParaSite" id="HDID_0000116401-mRNA-1">
    <property type="protein sequence ID" value="HDID_0000116401-mRNA-1"/>
    <property type="gene ID" value="HDID_0000116401"/>
</dbReference>
<dbReference type="GO" id="GO:0030139">
    <property type="term" value="C:endocytic vesicle"/>
    <property type="evidence" value="ECO:0007669"/>
    <property type="project" value="TreeGrafter"/>
</dbReference>
<comment type="similarity">
    <text evidence="1">Belongs to the HEATR5 family.</text>
</comment>
<evidence type="ECO:0000313" key="4">
    <source>
        <dbReference type="Proteomes" id="UP000274504"/>
    </source>
</evidence>
<dbReference type="InterPro" id="IPR011989">
    <property type="entry name" value="ARM-like"/>
</dbReference>
<accession>A0A0R3SA23</accession>
<feature type="compositionally biased region" description="Polar residues" evidence="2">
    <location>
        <begin position="445"/>
        <end position="468"/>
    </location>
</feature>
<feature type="compositionally biased region" description="Acidic residues" evidence="2">
    <location>
        <begin position="2282"/>
        <end position="2294"/>
    </location>
</feature>
<feature type="region of interest" description="Disordered" evidence="2">
    <location>
        <begin position="2599"/>
        <end position="2637"/>
    </location>
</feature>
<feature type="region of interest" description="Disordered" evidence="2">
    <location>
        <begin position="2276"/>
        <end position="2304"/>
    </location>
</feature>
<dbReference type="PANTHER" id="PTHR21663:SF0">
    <property type="entry name" value="HEAT REPEAT-CONTAINING PROTEIN 5B"/>
    <property type="match status" value="1"/>
</dbReference>
<feature type="compositionally biased region" description="Basic and acidic residues" evidence="2">
    <location>
        <begin position="1366"/>
        <end position="1378"/>
    </location>
</feature>
<organism evidence="5">
    <name type="scientific">Hymenolepis diminuta</name>
    <name type="common">Rat tapeworm</name>
    <dbReference type="NCBI Taxonomy" id="6216"/>
    <lineage>
        <taxon>Eukaryota</taxon>
        <taxon>Metazoa</taxon>
        <taxon>Spiralia</taxon>
        <taxon>Lophotrochozoa</taxon>
        <taxon>Platyhelminthes</taxon>
        <taxon>Cestoda</taxon>
        <taxon>Eucestoda</taxon>
        <taxon>Cyclophyllidea</taxon>
        <taxon>Hymenolepididae</taxon>
        <taxon>Hymenolepis</taxon>
    </lineage>
</organism>
<dbReference type="GO" id="GO:0008104">
    <property type="term" value="P:intracellular protein localization"/>
    <property type="evidence" value="ECO:0007669"/>
    <property type="project" value="TreeGrafter"/>
</dbReference>
<feature type="region of interest" description="Disordered" evidence="2">
    <location>
        <begin position="442"/>
        <end position="469"/>
    </location>
</feature>
<dbReference type="InterPro" id="IPR046837">
    <property type="entry name" value="Laa1/Sip1/HEATR5-like_HEAT"/>
</dbReference>
<dbReference type="Pfam" id="PF25468">
    <property type="entry name" value="HEAT_HEATR5A"/>
    <property type="match status" value="1"/>
</dbReference>
<feature type="compositionally biased region" description="Low complexity" evidence="2">
    <location>
        <begin position="2609"/>
        <end position="2621"/>
    </location>
</feature>
<evidence type="ECO:0000256" key="1">
    <source>
        <dbReference type="ARBA" id="ARBA00008304"/>
    </source>
</evidence>
<feature type="compositionally biased region" description="Low complexity" evidence="2">
    <location>
        <begin position="2295"/>
        <end position="2304"/>
    </location>
</feature>
<reference evidence="5" key="1">
    <citation type="submission" date="2016-04" db="UniProtKB">
        <authorList>
            <consortium name="WormBaseParasite"/>
        </authorList>
    </citation>
    <scope>IDENTIFICATION</scope>
</reference>
<name>A0A0R3SA23_HYMDI</name>
<dbReference type="STRING" id="6216.A0A0R3SA23"/>
<feature type="region of interest" description="Disordered" evidence="2">
    <location>
        <begin position="2185"/>
        <end position="2216"/>
    </location>
</feature>
<reference evidence="3 4" key="2">
    <citation type="submission" date="2018-11" db="EMBL/GenBank/DDBJ databases">
        <authorList>
            <consortium name="Pathogen Informatics"/>
        </authorList>
    </citation>
    <scope>NUCLEOTIDE SEQUENCE [LARGE SCALE GENOMIC DNA]</scope>
</reference>
<dbReference type="GO" id="GO:0005829">
    <property type="term" value="C:cytosol"/>
    <property type="evidence" value="ECO:0007669"/>
    <property type="project" value="GOC"/>
</dbReference>
<dbReference type="GO" id="GO:0042147">
    <property type="term" value="P:retrograde transport, endosome to Golgi"/>
    <property type="evidence" value="ECO:0007669"/>
    <property type="project" value="TreeGrafter"/>
</dbReference>
<dbReference type="Gene3D" id="1.25.10.10">
    <property type="entry name" value="Leucine-rich Repeat Variant"/>
    <property type="match status" value="3"/>
</dbReference>
<dbReference type="SUPFAM" id="SSF48371">
    <property type="entry name" value="ARM repeat"/>
    <property type="match status" value="3"/>
</dbReference>
<dbReference type="InterPro" id="IPR040108">
    <property type="entry name" value="Laa1/Sip1/HEATR5"/>
</dbReference>
<protein>
    <submittedName>
        <fullName evidence="5">HEAT repeat protein</fullName>
    </submittedName>
</protein>
<dbReference type="GO" id="GO:0006897">
    <property type="term" value="P:endocytosis"/>
    <property type="evidence" value="ECO:0007669"/>
    <property type="project" value="TreeGrafter"/>
</dbReference>
<feature type="compositionally biased region" description="Low complexity" evidence="2">
    <location>
        <begin position="2199"/>
        <end position="2212"/>
    </location>
</feature>
<proteinExistence type="inferred from homology"/>
<dbReference type="OrthoDB" id="192608at2759"/>
<evidence type="ECO:0000313" key="5">
    <source>
        <dbReference type="WBParaSite" id="HDID_0000116401-mRNA-1"/>
    </source>
</evidence>
<sequence length="2637" mass="284775">MDAQPGLLLNAAAFSRVPEQNKPVFIYDWLRSLDRRLSQSTKTEVRNVQQALTDQLMAQVSQGVGPPSRKLLGRCLAKIFTAGDSISLYEVLNSCNDILKVRDDSPTAINKRLTALTCLGIIYRNLGRLCGRSFEETVGILTKMMKHVESQTRYEILTTLRKIVTGFGGAETSCFRDIYKIARSFITDRVLFVRLAAVQCLNSLAKNHVHFFIGDLDGVMSMCIKGLDGSNHAVRMEIAKLLGFVMAKTQLDFPVTGINGNASQSPINTSTGGALTNQIASGGRSKPVSLDDVFTLLSSAFIRGPGRFHKSVSGVSREVRAGINYAYLEFFDRMGSDWLVTHSQTVISHCLSLLLPPPRNALSTTSASSITPNEAAFTRLCVGGYLLPRLLRRHFSEAAQIAVARYLLHLISMRQQRKDKTSNSGLKSQLSGLGRGLRSVGSTGQLSDAVQPTQSQQSDESITGSSSPGVVPDDPNYLICCLDVLTEVIRWLDSTIAPILSPTILDTLFDVCLCHPALGVRVSAAAVLRQLAIALPSQRVPLMDRCMTTLNDTSASSPSVSPEAISGYSLTLGGLVAGALLSDLGIPCAKGKAVFSLAEDLLRVANQNSRLTTARTQAGWYLLGACMALGSTAVRPHLPRLILLWRNAFPRSTRELEAEKQRGDAFTWQVTIEARAGALCSMQAFLQYCAPVMAKENVSRRLLPPLECALNFLGMMPDIVKTYGNHLSAPASLLRLRLYRCLALLPPTAYSSGFNVLLRELVAEFTLTDSSSTTAVCLTGLLGQSEDSVVLNSWCQASDQQIIEDSCDAHFAAIEQHNYCCPGSIGNDTAYLFLREGLVTAISSDSFTVNYSQNLILEGQPEATSMSPRRQASARLASMGDDTSAYTIPDNPLQDHINPHHHRQGPPVLASQVIEAAIDLFGIVFPFVSTRHRIQMLEHFTECIRVSKAARQEAIQVNIFAALLCAWRHLSDTKYSFGDDKTLRSTAVALTMGALSSSNPVLRFAAAECVGRLAQVVGEASFLAEIAQTSFDQLRYLRDSQARAAGLCATVGCLHRFVGGLACGQHLSTSVSVLLAVAQDSSAPTVQAWALNALALTAESGGPMFREFVQPSLNLVLRLLLKTPFTVIDIHRSLANLLGALITTLGPELQSSSGGGKSNTGISCLLCCSILLEHPDPHLQAEGIANFQRIHVFAPHLINLALFAPILSTSMTSSCFILRRASIACIRQISQKDADNLCDVMAAVAIATEAAKSASPTNTSTSGFIGSLPGEAPGGSLQTVGVSGYVNSESVPSLEIVLFSLLDVEIDWKLRRHLEEAISSLLQARGLSHFQQWMRSLKQLLHLTTATSGTLGSVDESHSSISSRGSAEHSKTDRRKDEDGDEDDDEQTFGGAFESQGDAGRSGASLTVFNFPPRWPTRILAIACLRRLMNLCQQAADCADSGNANTTPEIGLRSPQITRSDLPLLLPNQMNQQRVHFDLALARKLRQGLTDVPWLVLHLGDLVRAIFIAATSNSDHLRRFGLFALKQVIQLFATVSDPDSAGNYILEQFQAQISAALRPAFNTTSTLTTAAPLPDITAVACEVCACWLTSGVTQDAADLRRVHDLLTASLDILRDASIATTSTSTNLFSEACVTRLKLAVLTAWAEVFIAASRYRETALQSLQLLSMLESHGRECTSSNPDGLGDVVQRQLLLMLTGINSGSWGQPSVKDSSKLLESLEQEFNVEDDSAEDNNQDELFDDDVSGEFSVGGDEKRKIFIRKTRRAVKEARHSYQFLSRLIGPDLPELASDWLAALRDYALINLPDELAFQRPTTAGAFYDTQTGIEAVRPFYARSWLSLLEAAALCLNTEAKDSTDSTSYSSREATEKHMVIPMTRDSFFLIFGIALEVISDVVSKPPSSVVAKCLRIIELLLMNHASRTHIFSSTPRLPVELLSVLHRIILTRDSVSLHLACLRVLHLLLAAANDRLRTALTSDLNPSGNEANAAETEVAAVWLETGQSLEELLSILICPSATDMEAVLRALELADGGSRSCFNETPETACQFTLTTLQVIVCLLARYHPSVLQLPITQPAHTQKALPSFPKSVAARHRKAPVILASAIHALTALLKIASPEILSTNPERQLSGVLPVMCRLVSRTAQLELLQSSQIPASKCKVAFSEENSKAPDTASLGSASTTSTIAAKSALGPPDLGNISPSAFKTSTTAETDITSTSSGTNDTVYNVTATVAEAASIGYASLNSKLGWSHEQACLADALVSFLATVAQHHCRRTHLVSAVTAINPNDDGSESNETTENEDSAVSSSSNFTSTCNSGSSSVSNILPGDTPPCEWHQLVIACILTFIQHEHTNEEQPSDSLERTSRHCLAASCLSARIVAASPLAVFRCRAVEFGVFEALTRAWADASNTGGSPLSTAPLCRAITRSICLSAIEMLVNHSDADVSSCCVKTLMPQVFHWLYELSVATAPTSGVLFPTSSAIDAFGETSSALSRQQYQHFFIVRLEEAVAAAIALSLNVVDIAEASGRQNLLVILLPLFCDLLNDTSTETSSNQAGGEDGMIAVRQMLHRLALKNLLALGSRYPAEFRHVVAKVSSLKPRIEAAVKAAGSTKNPSVASSSQNQQSQQQRQPRAPIKLKMEFSNFTS</sequence>